<dbReference type="GO" id="GO:0003676">
    <property type="term" value="F:nucleic acid binding"/>
    <property type="evidence" value="ECO:0007669"/>
    <property type="project" value="InterPro"/>
</dbReference>
<dbReference type="Pfam" id="PF18701">
    <property type="entry name" value="DUF5641"/>
    <property type="match status" value="1"/>
</dbReference>
<dbReference type="Gene3D" id="3.30.420.10">
    <property type="entry name" value="Ribonuclease H-like superfamily/Ribonuclease H"/>
    <property type="match status" value="1"/>
</dbReference>
<dbReference type="Proteomes" id="UP000198287">
    <property type="component" value="Unassembled WGS sequence"/>
</dbReference>
<evidence type="ECO:0000256" key="1">
    <source>
        <dbReference type="PROSITE-ProRule" id="PRU00047"/>
    </source>
</evidence>
<evidence type="ECO:0000259" key="4">
    <source>
        <dbReference type="PROSITE" id="PS50994"/>
    </source>
</evidence>
<dbReference type="InterPro" id="IPR001584">
    <property type="entry name" value="Integrase_cat-core"/>
</dbReference>
<feature type="domain" description="Integrase catalytic" evidence="4">
    <location>
        <begin position="1271"/>
        <end position="1459"/>
    </location>
</feature>
<dbReference type="GO" id="GO:0071897">
    <property type="term" value="P:DNA biosynthetic process"/>
    <property type="evidence" value="ECO:0007669"/>
    <property type="project" value="UniProtKB-ARBA"/>
</dbReference>
<accession>A0A226D3Q9</accession>
<dbReference type="GO" id="GO:0008270">
    <property type="term" value="F:zinc ion binding"/>
    <property type="evidence" value="ECO:0007669"/>
    <property type="project" value="UniProtKB-KW"/>
</dbReference>
<name>A0A226D3Q9_FOLCA</name>
<dbReference type="Gene3D" id="1.10.340.70">
    <property type="match status" value="1"/>
</dbReference>
<dbReference type="OMA" id="FREERIG"/>
<evidence type="ECO:0000259" key="3">
    <source>
        <dbReference type="PROSITE" id="PS50158"/>
    </source>
</evidence>
<keyword evidence="6" id="KW-1185">Reference proteome</keyword>
<dbReference type="GO" id="GO:0042575">
    <property type="term" value="C:DNA polymerase complex"/>
    <property type="evidence" value="ECO:0007669"/>
    <property type="project" value="UniProtKB-ARBA"/>
</dbReference>
<dbReference type="STRING" id="158441.A0A226D3Q9"/>
<dbReference type="SUPFAM" id="SSF56672">
    <property type="entry name" value="DNA/RNA polymerases"/>
    <property type="match status" value="1"/>
</dbReference>
<keyword evidence="2" id="KW-0175">Coiled coil</keyword>
<dbReference type="InterPro" id="IPR001878">
    <property type="entry name" value="Znf_CCHC"/>
</dbReference>
<feature type="coiled-coil region" evidence="2">
    <location>
        <begin position="12"/>
        <end position="39"/>
    </location>
</feature>
<keyword evidence="1" id="KW-0863">Zinc-finger</keyword>
<dbReference type="InterPro" id="IPR008042">
    <property type="entry name" value="Retrotrans_Pao"/>
</dbReference>
<dbReference type="InterPro" id="IPR041588">
    <property type="entry name" value="Integrase_H2C2"/>
</dbReference>
<protein>
    <submittedName>
        <fullName evidence="5">Pro-Pol polyprotein</fullName>
    </submittedName>
</protein>
<dbReference type="InterPro" id="IPR040676">
    <property type="entry name" value="DUF5641"/>
</dbReference>
<gene>
    <name evidence="5" type="ORF">Fcan01_24949</name>
</gene>
<dbReference type="PROSITE" id="PS50158">
    <property type="entry name" value="ZF_CCHC"/>
    <property type="match status" value="1"/>
</dbReference>
<dbReference type="SUPFAM" id="SSF53098">
    <property type="entry name" value="Ribonuclease H-like"/>
    <property type="match status" value="1"/>
</dbReference>
<keyword evidence="1" id="KW-0862">Zinc</keyword>
<dbReference type="Pfam" id="PF05380">
    <property type="entry name" value="Peptidase_A17"/>
    <property type="match status" value="1"/>
</dbReference>
<comment type="caution">
    <text evidence="5">The sequence shown here is derived from an EMBL/GenBank/DDBJ whole genome shotgun (WGS) entry which is preliminary data.</text>
</comment>
<organism evidence="5 6">
    <name type="scientific">Folsomia candida</name>
    <name type="common">Springtail</name>
    <dbReference type="NCBI Taxonomy" id="158441"/>
    <lineage>
        <taxon>Eukaryota</taxon>
        <taxon>Metazoa</taxon>
        <taxon>Ecdysozoa</taxon>
        <taxon>Arthropoda</taxon>
        <taxon>Hexapoda</taxon>
        <taxon>Collembola</taxon>
        <taxon>Entomobryomorpha</taxon>
        <taxon>Isotomoidea</taxon>
        <taxon>Isotomidae</taxon>
        <taxon>Proisotominae</taxon>
        <taxon>Folsomia</taxon>
    </lineage>
</organism>
<dbReference type="InterPro" id="IPR043502">
    <property type="entry name" value="DNA/RNA_pol_sf"/>
</dbReference>
<dbReference type="InterPro" id="IPR005312">
    <property type="entry name" value="DUF1759"/>
</dbReference>
<dbReference type="EMBL" id="LNIX01000034">
    <property type="protein sequence ID" value="OXA40202.1"/>
    <property type="molecule type" value="Genomic_DNA"/>
</dbReference>
<evidence type="ECO:0000256" key="2">
    <source>
        <dbReference type="SAM" id="Coils"/>
    </source>
</evidence>
<feature type="domain" description="CCHC-type" evidence="3">
    <location>
        <begin position="346"/>
        <end position="361"/>
    </location>
</feature>
<dbReference type="InterPro" id="IPR036397">
    <property type="entry name" value="RNaseH_sf"/>
</dbReference>
<dbReference type="InterPro" id="IPR012337">
    <property type="entry name" value="RNaseH-like_sf"/>
</dbReference>
<dbReference type="GO" id="GO:0015074">
    <property type="term" value="P:DNA integration"/>
    <property type="evidence" value="ECO:0007669"/>
    <property type="project" value="InterPro"/>
</dbReference>
<keyword evidence="1" id="KW-0479">Metal-binding</keyword>
<reference evidence="5 6" key="1">
    <citation type="submission" date="2015-12" db="EMBL/GenBank/DDBJ databases">
        <title>The genome of Folsomia candida.</title>
        <authorList>
            <person name="Faddeeva A."/>
            <person name="Derks M.F."/>
            <person name="Anvar Y."/>
            <person name="Smit S."/>
            <person name="Van Straalen N."/>
            <person name="Roelofs D."/>
        </authorList>
    </citation>
    <scope>NUCLEOTIDE SEQUENCE [LARGE SCALE GENOMIC DNA]</scope>
    <source>
        <strain evidence="5 6">VU population</strain>
        <tissue evidence="5">Whole body</tissue>
    </source>
</reference>
<evidence type="ECO:0000313" key="6">
    <source>
        <dbReference type="Proteomes" id="UP000198287"/>
    </source>
</evidence>
<dbReference type="PANTHER" id="PTHR47331:SF2">
    <property type="match status" value="1"/>
</dbReference>
<sequence>MDRLRRSRGPLCASITRTLAEMEAELAKEEADSDVLATKMRKLREVLQDVVDKDQEVLDKLVDEEATEQVYQEEFGACQEYKDKVRTMIHKAEKFLGSQADAHSSDSFYGTAREINKKRTFKLPKIELKTFGGELTDWLSWWSQFSKIYEDEDLHDTDKFQYLVQATQEGSRARDLVQSYPQTAANYPKVVAALKERFGKDKLLKQVYVRELQKMVAASMKNPEKNQLFKIFDKLESNLRALESLGVTPDQTATFIFPMVESSLPEETLIAWQRSPDFGKDGSLLQPPKTELDFVLFPTAGAAGLFSGQGQSCLFCGKSHASQDCFKAKNMSLQEKKDRIKMKKCCFVCLRGGHMAKSCKSFVKCPICENKHPVILCPSLPSNKKPETEVVVQRTDPSVAMAIHMCSGEVLLQTLLVRLRSENGKVSRVVRLVFDTGAQRSPVSNIVRSSTASQLKYPSVGQEWVRKSLFGGAVTNGRIHYKYKLRLESLDGSVKRIMEVLEEPEICGELSRVPRGPWLKELAGKSIFLSDFTSECPDIEILIGSDYYGSVIKGKVVQLACGLIACETLFGWTLSGCIPRQTENCAMLVTSLLASDWNPSELWNLESLGIQDPVESLSKEERDSEAKQHFLKTVTRSEDGRYSVSLPWTSGQDQIPNNRSIAQKRLETMSSRLVSSGNFKIYDDIIKSWEQEGIIEVVPQAELELPAHYLPHRAVIKEESKTTPIPSILMRFREERIGVVADIKKAFLQISVKPEDRNFLRFLWWNDEGRNHVEFRHARVVFGVNCSLFLLAAVIENHLANVKNEDKEVARKFLKSLYVDNCVTSVTTMKEVELFRSQATRIMEEAKMELRLWEWSQIEDPKSGHDDGEFITSVLGLKWDRRMDSLGLDFNFELPEKVTKRSVLSSLHKIYDPLGFYSPVLLKPKLLLQESWAEKSGWDDELKYEQKQKFTSWCRDLNLLKSIWIPRNQSGGQGDCATWQLHTFVDASKTAYAAVIFLRTGRRGTRLTVKVIQALSLEDIPVFRWTDSMTALSWILRPNQWGTFVGNRSAEINKLSEKREWRHVPGKDNPADLPSRGCNVNEYIESKWWEGPTWLLQPKEFWPREEDDVDEDAVNAEKKKCFIVTSLISGNGENSWYCRRYDSYGENLRLFALVTRFINNIRNKKDKKTGHLSAEEINQAELKLFKVKTKLLRRDDTPSFRMQVLLPNSHPLVDQIIRWEHLQNCHAGVQMLMGKLREKMWIIQGRRAIRKIVKKCVKCRRFSAKSPATYPAPLPEDRIKDSKVFEVVGVDLAGPVFLRNHTKAWIVLYTCAVYRCVHLELVSSLSTEAFLWSLQRFVDRRGRPDTVYSDNGTNFVGAVNLFKTIDWEKVEKEAQVKRINWKFSPPTGAWWGGWWERLIRVMKDLLKRMLGNARLTYEEMATLLCDAEAVMNARPLTYISEDQDDLVPRTPSMFLQDIVTTETPEMTCPGGDELRKRLRIRQQLKMEIRSRFRKEYLSQLVQKGKDPKSLPINVGDIVLVGAENKKRLKWPMAKVIELFQGKDGHVRVAKVKTANGELIRPIPRLFPLEVSSVVKDIHITEKIKKTAASRKEATRAEELAVKTRCGRQIKKPMRLGIM</sequence>
<evidence type="ECO:0000313" key="5">
    <source>
        <dbReference type="EMBL" id="OXA40202.1"/>
    </source>
</evidence>
<proteinExistence type="predicted"/>
<dbReference type="PROSITE" id="PS50994">
    <property type="entry name" value="INTEGRASE"/>
    <property type="match status" value="1"/>
</dbReference>
<dbReference type="Pfam" id="PF03564">
    <property type="entry name" value="DUF1759"/>
    <property type="match status" value="1"/>
</dbReference>
<dbReference type="PANTHER" id="PTHR47331">
    <property type="entry name" value="PHD-TYPE DOMAIN-CONTAINING PROTEIN"/>
    <property type="match status" value="1"/>
</dbReference>
<dbReference type="OrthoDB" id="5967017at2759"/>
<dbReference type="Pfam" id="PF17921">
    <property type="entry name" value="Integrase_H2C2"/>
    <property type="match status" value="1"/>
</dbReference>